<dbReference type="EMBL" id="JAVHJM010000002">
    <property type="protein sequence ID" value="KAK6518787.1"/>
    <property type="molecule type" value="Genomic_DNA"/>
</dbReference>
<dbReference type="PANTHER" id="PTHR42085">
    <property type="entry name" value="F-BOX DOMAIN-CONTAINING PROTEIN"/>
    <property type="match status" value="1"/>
</dbReference>
<evidence type="ECO:0000313" key="1">
    <source>
        <dbReference type="EMBL" id="KAK6518787.1"/>
    </source>
</evidence>
<dbReference type="PANTHER" id="PTHR42085:SF2">
    <property type="entry name" value="F-BOX DOMAIN-CONTAINING PROTEIN"/>
    <property type="match status" value="1"/>
</dbReference>
<name>A0AAN8RX70_9PEZI</name>
<dbReference type="InterPro" id="IPR038883">
    <property type="entry name" value="AN11006-like"/>
</dbReference>
<comment type="caution">
    <text evidence="1">The sequence shown here is derived from an EMBL/GenBank/DDBJ whole genome shotgun (WGS) entry which is preliminary data.</text>
</comment>
<keyword evidence="2" id="KW-1185">Reference proteome</keyword>
<evidence type="ECO:0008006" key="3">
    <source>
        <dbReference type="Google" id="ProtNLM"/>
    </source>
</evidence>
<dbReference type="AlphaFoldDB" id="A0AAN8RX70"/>
<reference evidence="1 2" key="1">
    <citation type="submission" date="2019-10" db="EMBL/GenBank/DDBJ databases">
        <authorList>
            <person name="Palmer J.M."/>
        </authorList>
    </citation>
    <scope>NUCLEOTIDE SEQUENCE [LARGE SCALE GENOMIC DNA]</scope>
    <source>
        <strain evidence="1 2">TWF506</strain>
    </source>
</reference>
<proteinExistence type="predicted"/>
<sequence length="341" mass="39932">MESTSTEASKPTTLSFLGLPPEIRLQIYSYILPDPIPRGIWRDPLPLSIFRVNRQIHDESTHLFYTRSIFEIFINIDGVWSVCGSGTQRVYQVTYQSPWETLNYDLIISKPYDVVFIRREWCRDRDATGYHEETYDKEIMSNSQYKHHQQPGVIHFPSPRYRSLIRHIEIEIVDDFRRELDLVPKHFGAEWVIQIRTLLSPFLWRLREVLPNTASVDITFIPWWDLSKGLKEKEFESTGACETWSRRTAAQNHHMHSGYIESLEASYMFTRGPWDSNIRSPAYLDSIFPGLKEEVFAKCDRDTTFQEAVAQEVVGKINIEIEEEQAFWAARGGHLFLCHPV</sequence>
<protein>
    <recommendedName>
        <fullName evidence="3">F-box domain-containing protein</fullName>
    </recommendedName>
</protein>
<dbReference type="Proteomes" id="UP001307849">
    <property type="component" value="Unassembled WGS sequence"/>
</dbReference>
<evidence type="ECO:0000313" key="2">
    <source>
        <dbReference type="Proteomes" id="UP001307849"/>
    </source>
</evidence>
<organism evidence="1 2">
    <name type="scientific">Arthrobotrys conoides</name>
    <dbReference type="NCBI Taxonomy" id="74498"/>
    <lineage>
        <taxon>Eukaryota</taxon>
        <taxon>Fungi</taxon>
        <taxon>Dikarya</taxon>
        <taxon>Ascomycota</taxon>
        <taxon>Pezizomycotina</taxon>
        <taxon>Orbiliomycetes</taxon>
        <taxon>Orbiliales</taxon>
        <taxon>Orbiliaceae</taxon>
        <taxon>Arthrobotrys</taxon>
    </lineage>
</organism>
<accession>A0AAN8RX70</accession>
<gene>
    <name evidence="1" type="ORF">TWF506_005922</name>
</gene>